<evidence type="ECO:0000313" key="11">
    <source>
        <dbReference type="Proteomes" id="UP000182334"/>
    </source>
</evidence>
<comment type="function">
    <text evidence="8">Metal-dependent phosphatase that shows phosphatase activity against several substrates, including fructose-1-phosphate and fructose-6-phosphate. Its preference for fructose-1-phosphate, a strong glycating agent that causes DNA damage rather than a canonical yeast metabolite, suggests a damage-control function in hexose phosphate metabolism.</text>
</comment>
<evidence type="ECO:0000256" key="1">
    <source>
        <dbReference type="ARBA" id="ARBA00001326"/>
    </source>
</evidence>
<evidence type="ECO:0000256" key="2">
    <source>
        <dbReference type="ARBA" id="ARBA00009519"/>
    </source>
</evidence>
<dbReference type="SUPFAM" id="SSF111321">
    <property type="entry name" value="AF1104-like"/>
    <property type="match status" value="1"/>
</dbReference>
<keyword evidence="5 8" id="KW-0464">Manganese</keyword>
<dbReference type="InterPro" id="IPR009071">
    <property type="entry name" value="HMG_box_dom"/>
</dbReference>
<evidence type="ECO:0000313" key="10">
    <source>
        <dbReference type="EMBL" id="SGZ46719.1"/>
    </source>
</evidence>
<dbReference type="Gene3D" id="3.40.50.10880">
    <property type="entry name" value="Uncharacterised protein PF01937, DUF89, domain 3"/>
    <property type="match status" value="1"/>
</dbReference>
<dbReference type="InterPro" id="IPR036910">
    <property type="entry name" value="HMG_box_dom_sf"/>
</dbReference>
<feature type="domain" description="HMG box" evidence="9">
    <location>
        <begin position="1"/>
        <end position="61"/>
    </location>
</feature>
<dbReference type="GO" id="GO:0097023">
    <property type="term" value="F:fructose 6-phosphate aldolase activity"/>
    <property type="evidence" value="ECO:0007669"/>
    <property type="project" value="RHEA"/>
</dbReference>
<comment type="catalytic activity">
    <reaction evidence="6 8">
        <text>beta-D-fructose 6-phosphate = dihydroxyacetone + D-glyceraldehyde 3-phosphate</text>
        <dbReference type="Rhea" id="RHEA:28002"/>
        <dbReference type="ChEBI" id="CHEBI:16016"/>
        <dbReference type="ChEBI" id="CHEBI:57634"/>
        <dbReference type="ChEBI" id="CHEBI:59776"/>
    </reaction>
</comment>
<organism evidence="10 11">
    <name type="scientific">Sungouiella intermedia</name>
    <dbReference type="NCBI Taxonomy" id="45354"/>
    <lineage>
        <taxon>Eukaryota</taxon>
        <taxon>Fungi</taxon>
        <taxon>Dikarya</taxon>
        <taxon>Ascomycota</taxon>
        <taxon>Saccharomycotina</taxon>
        <taxon>Pichiomycetes</taxon>
        <taxon>Metschnikowiaceae</taxon>
        <taxon>Sungouiella</taxon>
    </lineage>
</organism>
<dbReference type="Pfam" id="PF01937">
    <property type="entry name" value="ARMT1-like_dom"/>
    <property type="match status" value="1"/>
</dbReference>
<dbReference type="GO" id="GO:0103026">
    <property type="term" value="F:fructose-1-phosphatase activity"/>
    <property type="evidence" value="ECO:0007669"/>
    <property type="project" value="RHEA"/>
</dbReference>
<dbReference type="PROSITE" id="PS50118">
    <property type="entry name" value="HMG_BOX_2"/>
    <property type="match status" value="1"/>
</dbReference>
<keyword evidence="4 8" id="KW-0378">Hydrolase</keyword>
<dbReference type="GO" id="GO:0046872">
    <property type="term" value="F:metal ion binding"/>
    <property type="evidence" value="ECO:0007669"/>
    <property type="project" value="UniProtKB-UniRule"/>
</dbReference>
<evidence type="ECO:0000256" key="7">
    <source>
        <dbReference type="PROSITE-ProRule" id="PRU00267"/>
    </source>
</evidence>
<dbReference type="STRING" id="45354.A0A1L0FRU8"/>
<comment type="cofactor">
    <cofactor evidence="8">
        <name>Mn(2+)</name>
        <dbReference type="ChEBI" id="CHEBI:29035"/>
    </cofactor>
    <cofactor evidence="8">
        <name>Ni(2+)</name>
        <dbReference type="ChEBI" id="CHEBI:49786"/>
    </cofactor>
</comment>
<evidence type="ECO:0000256" key="3">
    <source>
        <dbReference type="ARBA" id="ARBA00022723"/>
    </source>
</evidence>
<evidence type="ECO:0000256" key="6">
    <source>
        <dbReference type="ARBA" id="ARBA00048809"/>
    </source>
</evidence>
<dbReference type="InterPro" id="IPR036075">
    <property type="entry name" value="ARMT-1-like_metal-bd_sf"/>
</dbReference>
<dbReference type="Pfam" id="PF00505">
    <property type="entry name" value="HMG_box"/>
    <property type="match status" value="1"/>
</dbReference>
<comment type="catalytic activity">
    <reaction evidence="1 8">
        <text>beta-D-fructose 1-phosphate + H2O = D-fructose + phosphate</text>
        <dbReference type="Rhea" id="RHEA:35603"/>
        <dbReference type="ChEBI" id="CHEBI:15377"/>
        <dbReference type="ChEBI" id="CHEBI:37721"/>
        <dbReference type="ChEBI" id="CHEBI:43474"/>
        <dbReference type="ChEBI" id="CHEBI:138881"/>
    </reaction>
</comment>
<dbReference type="PANTHER" id="PTHR12260:SF6">
    <property type="entry name" value="DAMAGE-CONTROL PHOSPHATASE ARMT1"/>
    <property type="match status" value="1"/>
</dbReference>
<dbReference type="OrthoDB" id="541375at2759"/>
<dbReference type="SMART" id="SM00398">
    <property type="entry name" value="HMG"/>
    <property type="match status" value="1"/>
</dbReference>
<keyword evidence="11" id="KW-1185">Reference proteome</keyword>
<proteinExistence type="inferred from homology"/>
<comment type="domain">
    <text evidence="8">Subfamily III proteins have a conserved RTxK motif about 40-50 residues from the C-terminus; the threonine may be replaced by serine or cysteine.</text>
</comment>
<evidence type="ECO:0000259" key="9">
    <source>
        <dbReference type="PROSITE" id="PS50118"/>
    </source>
</evidence>
<feature type="DNA-binding region" description="HMG box" evidence="7">
    <location>
        <begin position="1"/>
        <end position="61"/>
    </location>
</feature>
<dbReference type="EC" id="3.1.3.-" evidence="8"/>
<accession>A0A1L0FRU8</accession>
<gene>
    <name evidence="10" type="ORF">SAMEA4029010_CIC11G00000001589</name>
</gene>
<dbReference type="GO" id="GO:0006974">
    <property type="term" value="P:DNA damage response"/>
    <property type="evidence" value="ECO:0007669"/>
    <property type="project" value="TreeGrafter"/>
</dbReference>
<evidence type="ECO:0000256" key="8">
    <source>
        <dbReference type="RuleBase" id="RU367030"/>
    </source>
</evidence>
<dbReference type="GO" id="GO:0005634">
    <property type="term" value="C:nucleus"/>
    <property type="evidence" value="ECO:0007669"/>
    <property type="project" value="UniProtKB-UniRule"/>
</dbReference>
<dbReference type="GO" id="GO:0003677">
    <property type="term" value="F:DNA binding"/>
    <property type="evidence" value="ECO:0007669"/>
    <property type="project" value="UniProtKB-UniRule"/>
</dbReference>
<dbReference type="PRINTS" id="PR00886">
    <property type="entry name" value="HIGHMOBLTY12"/>
</dbReference>
<protein>
    <recommendedName>
        <fullName evidence="8">Sugar phosphate phosphatase</fullName>
        <ecNumber evidence="8">3.1.3.-</ecNumber>
    </recommendedName>
</protein>
<dbReference type="EMBL" id="LT635756">
    <property type="protein sequence ID" value="SGZ46719.1"/>
    <property type="molecule type" value="Genomic_DNA"/>
</dbReference>
<comment type="similarity">
    <text evidence="2 8">Belongs to the damage-control phosphatase family. Sugar phosphate phosphatase III subfamily.</text>
</comment>
<keyword evidence="7" id="KW-0539">Nucleus</keyword>
<dbReference type="FunFam" id="3.40.50.10880:FF:000007">
    <property type="entry name" value="DUF89 domain protein"/>
    <property type="match status" value="1"/>
</dbReference>
<dbReference type="SUPFAM" id="SSF47095">
    <property type="entry name" value="HMG-box"/>
    <property type="match status" value="1"/>
</dbReference>
<dbReference type="PANTHER" id="PTHR12260">
    <property type="entry name" value="DAMAGE-CONTROL PHOSPHATASE ARMT1"/>
    <property type="match status" value="1"/>
</dbReference>
<reference evidence="10 11" key="1">
    <citation type="submission" date="2016-10" db="EMBL/GenBank/DDBJ databases">
        <authorList>
            <person name="de Groot N.N."/>
        </authorList>
    </citation>
    <scope>NUCLEOTIDE SEQUENCE [LARGE SCALE GENOMIC DNA]</scope>
    <source>
        <strain evidence="10 11">CBS 141442</strain>
    </source>
</reference>
<name>A0A1L0FRU8_9ASCO</name>
<evidence type="ECO:0000256" key="5">
    <source>
        <dbReference type="ARBA" id="ARBA00023211"/>
    </source>
</evidence>
<evidence type="ECO:0000256" key="4">
    <source>
        <dbReference type="ARBA" id="ARBA00022801"/>
    </source>
</evidence>
<dbReference type="CDD" id="cd01390">
    <property type="entry name" value="HMG-box_NHP6-like"/>
    <property type="match status" value="1"/>
</dbReference>
<dbReference type="Gene3D" id="1.10.30.10">
    <property type="entry name" value="High mobility group box domain"/>
    <property type="match status" value="1"/>
</dbReference>
<sequence>MFFANENRDIVRAENPGISFGQVGRLLGEKWKALSTEDKTPYENKAAADKKRYEKEKAEYAKRHDHPAASTSGGSVIANLRKLLEDFRSDALVDPFDEEDVEIKPELRIYNVELAKFNEQKQVTWLTGPWLYLECYLYQLLDLWFKKTEDLADFDVFERLKNNTFKQSSFGVLELCKRYEVLARQLVIDEVDEEALRLLFNEFIDISLWGNATDLSLLAGNVTLEDIKSVQGAEVRKKNEEKIIVNDISKVWTHLKHSSERRIDIVLDNSGFELFADLCLALFLLDSRLINKVVLHCKEIPWFVSDTMPKDFKNLLEQLSDLSFFPEIYGNNEDKSAITFLFTKIQSYVSYGQLTTQHHPFWTSCENYWEIPQHSDLYQELKKSDLIIFKGDLNYRKLTGDLEWDTTTPFITAIQQLASSQLPILTLRTCKADVVVGLPSGLNEKLIREYKAMGNDIGEFWTASGKWAVISFSPGNN</sequence>
<keyword evidence="7" id="KW-0238">DNA-binding</keyword>
<dbReference type="Proteomes" id="UP000182334">
    <property type="component" value="Chromosome I"/>
</dbReference>
<dbReference type="InterPro" id="IPR039763">
    <property type="entry name" value="ARMT1"/>
</dbReference>
<dbReference type="InterPro" id="IPR002791">
    <property type="entry name" value="ARMT1-like_metal-bd"/>
</dbReference>
<keyword evidence="3 8" id="KW-0479">Metal-binding</keyword>
<dbReference type="AlphaFoldDB" id="A0A1L0FRU8"/>